<keyword evidence="10" id="KW-1185">Reference proteome</keyword>
<evidence type="ECO:0000259" key="8">
    <source>
        <dbReference type="SMART" id="SM00839"/>
    </source>
</evidence>
<reference evidence="10" key="1">
    <citation type="journal article" date="2019" name="Int. J. Syst. Evol. Microbiol.">
        <title>The Global Catalogue of Microorganisms (GCM) 10K type strain sequencing project: providing services to taxonomists for standard genome sequencing and annotation.</title>
        <authorList>
            <consortium name="The Broad Institute Genomics Platform"/>
            <consortium name="The Broad Institute Genome Sequencing Center for Infectious Disease"/>
            <person name="Wu L."/>
            <person name="Ma J."/>
        </authorList>
    </citation>
    <scope>NUCLEOTIDE SEQUENCE [LARGE SCALE GENOMIC DNA]</scope>
    <source>
        <strain evidence="10">KCTC 42953</strain>
    </source>
</reference>
<dbReference type="InterPro" id="IPR036291">
    <property type="entry name" value="NAD(P)-bd_dom_sf"/>
</dbReference>
<dbReference type="Gene3D" id="3.40.50.10860">
    <property type="entry name" value="Leucine Dehydrogenase, chain A, domain 1"/>
    <property type="match status" value="1"/>
</dbReference>
<gene>
    <name evidence="9" type="primary">gdhA</name>
    <name evidence="9" type="ORF">ACFODZ_06995</name>
</gene>
<dbReference type="InterPro" id="IPR033524">
    <property type="entry name" value="Glu/Leu/Phe/Val_DH_AS"/>
</dbReference>
<comment type="similarity">
    <text evidence="2 6 7">Belongs to the Glu/Leu/Phe/Val dehydrogenases family.</text>
</comment>
<dbReference type="EMBL" id="JBHRTS010000003">
    <property type="protein sequence ID" value="MFC3193982.1"/>
    <property type="molecule type" value="Genomic_DNA"/>
</dbReference>
<evidence type="ECO:0000256" key="5">
    <source>
        <dbReference type="ARBA" id="ARBA00048584"/>
    </source>
</evidence>
<dbReference type="InterPro" id="IPR046346">
    <property type="entry name" value="Aminoacid_DH-like_N_sf"/>
</dbReference>
<evidence type="ECO:0000313" key="9">
    <source>
        <dbReference type="EMBL" id="MFC3193982.1"/>
    </source>
</evidence>
<dbReference type="PIRSF" id="PIRSF000185">
    <property type="entry name" value="Glu_DH"/>
    <property type="match status" value="1"/>
</dbReference>
<dbReference type="PROSITE" id="PS00074">
    <property type="entry name" value="GLFV_DEHYDROGENASE"/>
    <property type="match status" value="1"/>
</dbReference>
<keyword evidence="4 6" id="KW-0560">Oxidoreductase</keyword>
<dbReference type="SMART" id="SM00839">
    <property type="entry name" value="ELFV_dehydrog"/>
    <property type="match status" value="1"/>
</dbReference>
<dbReference type="GO" id="GO:0004354">
    <property type="term" value="F:glutamate dehydrogenase (NADP+) activity"/>
    <property type="evidence" value="ECO:0007669"/>
    <property type="project" value="UniProtKB-EC"/>
</dbReference>
<accession>A0ABV7J9Z7</accession>
<evidence type="ECO:0000256" key="4">
    <source>
        <dbReference type="ARBA" id="ARBA00023002"/>
    </source>
</evidence>
<evidence type="ECO:0000256" key="6">
    <source>
        <dbReference type="PIRNR" id="PIRNR000185"/>
    </source>
</evidence>
<dbReference type="SUPFAM" id="SSF53223">
    <property type="entry name" value="Aminoacid dehydrogenase-like, N-terminal domain"/>
    <property type="match status" value="1"/>
</dbReference>
<comment type="subunit">
    <text evidence="3">Homohexamer.</text>
</comment>
<dbReference type="Pfam" id="PF00208">
    <property type="entry name" value="ELFV_dehydrog"/>
    <property type="match status" value="1"/>
</dbReference>
<proteinExistence type="inferred from homology"/>
<evidence type="ECO:0000313" key="10">
    <source>
        <dbReference type="Proteomes" id="UP001595533"/>
    </source>
</evidence>
<comment type="catalytic activity">
    <reaction evidence="5">
        <text>L-glutamate + NADP(+) + H2O = 2-oxoglutarate + NH4(+) + NADPH + H(+)</text>
        <dbReference type="Rhea" id="RHEA:11612"/>
        <dbReference type="ChEBI" id="CHEBI:15377"/>
        <dbReference type="ChEBI" id="CHEBI:15378"/>
        <dbReference type="ChEBI" id="CHEBI:16810"/>
        <dbReference type="ChEBI" id="CHEBI:28938"/>
        <dbReference type="ChEBI" id="CHEBI:29985"/>
        <dbReference type="ChEBI" id="CHEBI:57783"/>
        <dbReference type="ChEBI" id="CHEBI:58349"/>
        <dbReference type="EC" id="1.4.1.4"/>
    </reaction>
</comment>
<organism evidence="9 10">
    <name type="scientific">Marinicella sediminis</name>
    <dbReference type="NCBI Taxonomy" id="1792834"/>
    <lineage>
        <taxon>Bacteria</taxon>
        <taxon>Pseudomonadati</taxon>
        <taxon>Pseudomonadota</taxon>
        <taxon>Gammaproteobacteria</taxon>
        <taxon>Lysobacterales</taxon>
        <taxon>Marinicellaceae</taxon>
        <taxon>Marinicella</taxon>
    </lineage>
</organism>
<evidence type="ECO:0000256" key="1">
    <source>
        <dbReference type="ARBA" id="ARBA00003868"/>
    </source>
</evidence>
<dbReference type="PANTHER" id="PTHR43571:SF1">
    <property type="entry name" value="NADP-SPECIFIC GLUTAMATE DEHYDROGENASE 1-RELATED"/>
    <property type="match status" value="1"/>
</dbReference>
<dbReference type="InterPro" id="IPR006095">
    <property type="entry name" value="Glu/Leu/Phe/Val/Trp_DH"/>
</dbReference>
<evidence type="ECO:0000256" key="7">
    <source>
        <dbReference type="RuleBase" id="RU004417"/>
    </source>
</evidence>
<evidence type="ECO:0000256" key="3">
    <source>
        <dbReference type="ARBA" id="ARBA00011643"/>
    </source>
</evidence>
<dbReference type="RefSeq" id="WP_077412143.1">
    <property type="nucleotide sequence ID" value="NZ_JBHRTS010000003.1"/>
</dbReference>
<dbReference type="Gene3D" id="3.40.50.720">
    <property type="entry name" value="NAD(P)-binding Rossmann-like Domain"/>
    <property type="match status" value="1"/>
</dbReference>
<dbReference type="Pfam" id="PF02812">
    <property type="entry name" value="ELFV_dehydrog_N"/>
    <property type="match status" value="1"/>
</dbReference>
<dbReference type="SUPFAM" id="SSF51735">
    <property type="entry name" value="NAD(P)-binding Rossmann-fold domains"/>
    <property type="match status" value="1"/>
</dbReference>
<protein>
    <recommendedName>
        <fullName evidence="6">Glutamate dehydrogenase</fullName>
    </recommendedName>
</protein>
<name>A0ABV7J9Z7_9GAMM</name>
<comment type="function">
    <text evidence="1">Catalyzes the reversible oxidative deamination of glutamate to alpha-ketoglutarate and ammonia.</text>
</comment>
<feature type="domain" description="Glutamate/phenylalanine/leucine/valine/L-tryptophan dehydrogenase C-terminal" evidence="8">
    <location>
        <begin position="201"/>
        <end position="443"/>
    </location>
</feature>
<dbReference type="InterPro" id="IPR014362">
    <property type="entry name" value="Glu_DH"/>
</dbReference>
<dbReference type="InterPro" id="IPR050724">
    <property type="entry name" value="Glu_Leu_Phe_Val_DH"/>
</dbReference>
<comment type="caution">
    <text evidence="9">The sequence shown here is derived from an EMBL/GenBank/DDBJ whole genome shotgun (WGS) entry which is preliminary data.</text>
</comment>
<evidence type="ECO:0000256" key="2">
    <source>
        <dbReference type="ARBA" id="ARBA00006382"/>
    </source>
</evidence>
<dbReference type="PANTHER" id="PTHR43571">
    <property type="entry name" value="NADP-SPECIFIC GLUTAMATE DEHYDROGENASE 1-RELATED"/>
    <property type="match status" value="1"/>
</dbReference>
<dbReference type="InterPro" id="IPR006096">
    <property type="entry name" value="Glu/Leu/Phe/Val/Trp_DH_C"/>
</dbReference>
<dbReference type="PRINTS" id="PR00082">
    <property type="entry name" value="GLFDHDRGNASE"/>
</dbReference>
<dbReference type="InterPro" id="IPR006097">
    <property type="entry name" value="Glu/Leu/Phe/Val/Trp_DH_dimer"/>
</dbReference>
<dbReference type="NCBIfam" id="NF006929">
    <property type="entry name" value="PRK09414.1"/>
    <property type="match status" value="1"/>
</dbReference>
<sequence>MKNTEDILRQLQDQYPEQQQFRQAVADVFQSIVPYVNATEKYQTCALLDQLLVPDRVIEFRVSWQDGAGDYHVNRGWRVQHNNALGAYKGGLRFHPAANLDTFKFLAFEQTFKNALTGLPMGGGKGGSDFDPKGKSDADVLRFCQAFMLKLNRFIGPEQDVPAGDIGVGSREIGYLFGAYKQISGVFNGVLTGKPPASGGSHIRKEATGYGCVYFLQAMLKQQDLSLKDQTFVVSGAGNVAIYTVEKLLQQQARVITMSDSSGTLLAKDGLTEAHLKVIKQTKEVERGSLTAVADEFAEIDFIKGKKPWSQTCDVAIPCATQNELELQDAKQLKSNGVQVIAEAANMPLTSEATEYLKEQGVLLGPSKAVNAGGVAVSGLERTQNALLQSWSSEKVDEQLKNIMQDIHQACVTHGKEEGRIDYIKGANIAAFVKLADAMLFQGIG</sequence>
<dbReference type="Gene3D" id="1.10.285.10">
    <property type="entry name" value="Glutamate Dehydrogenase, chain A, domain 3"/>
    <property type="match status" value="2"/>
</dbReference>
<dbReference type="Proteomes" id="UP001595533">
    <property type="component" value="Unassembled WGS sequence"/>
</dbReference>